<protein>
    <submittedName>
        <fullName evidence="2">Uncharacterized protein</fullName>
    </submittedName>
</protein>
<evidence type="ECO:0000313" key="2">
    <source>
        <dbReference type="EMBL" id="GJS61522.1"/>
    </source>
</evidence>
<evidence type="ECO:0000256" key="1">
    <source>
        <dbReference type="SAM" id="MobiDB-lite"/>
    </source>
</evidence>
<feature type="region of interest" description="Disordered" evidence="1">
    <location>
        <begin position="50"/>
        <end position="76"/>
    </location>
</feature>
<reference evidence="2" key="2">
    <citation type="submission" date="2022-01" db="EMBL/GenBank/DDBJ databases">
        <authorList>
            <person name="Yamashiro T."/>
            <person name="Shiraishi A."/>
            <person name="Satake H."/>
            <person name="Nakayama K."/>
        </authorList>
    </citation>
    <scope>NUCLEOTIDE SEQUENCE</scope>
</reference>
<sequence length="195" mass="21992">MAKSLASHISSKGRSQSGAIKIGASVKFGLIFNDATEVKAFNFLKYDTEKRQHTPHPSKKGKKKRRKKRKKEENLISPKRVRVGEENFSTWSLAFSPWRFSSLHLEGYGIDGFWVRHRKLTGVTTGLELSAEAQYAVQLCHTLGVTLVVGPYFLRELDSVDLGVFPDKSITYHVFADELGALRVKGWSLVQNRRG</sequence>
<comment type="caution">
    <text evidence="2">The sequence shown here is derived from an EMBL/GenBank/DDBJ whole genome shotgun (WGS) entry which is preliminary data.</text>
</comment>
<keyword evidence="3" id="KW-1185">Reference proteome</keyword>
<gene>
    <name evidence="2" type="ORF">Tco_0656306</name>
</gene>
<proteinExistence type="predicted"/>
<reference evidence="2" key="1">
    <citation type="journal article" date="2022" name="Int. J. Mol. Sci.">
        <title>Draft Genome of Tanacetum Coccineum: Genomic Comparison of Closely Related Tanacetum-Family Plants.</title>
        <authorList>
            <person name="Yamashiro T."/>
            <person name="Shiraishi A."/>
            <person name="Nakayama K."/>
            <person name="Satake H."/>
        </authorList>
    </citation>
    <scope>NUCLEOTIDE SEQUENCE</scope>
</reference>
<name>A0ABQ4X8T0_9ASTR</name>
<accession>A0ABQ4X8T0</accession>
<dbReference type="Proteomes" id="UP001151760">
    <property type="component" value="Unassembled WGS sequence"/>
</dbReference>
<feature type="compositionally biased region" description="Basic residues" evidence="1">
    <location>
        <begin position="53"/>
        <end position="70"/>
    </location>
</feature>
<evidence type="ECO:0000313" key="3">
    <source>
        <dbReference type="Proteomes" id="UP001151760"/>
    </source>
</evidence>
<organism evidence="2 3">
    <name type="scientific">Tanacetum coccineum</name>
    <dbReference type="NCBI Taxonomy" id="301880"/>
    <lineage>
        <taxon>Eukaryota</taxon>
        <taxon>Viridiplantae</taxon>
        <taxon>Streptophyta</taxon>
        <taxon>Embryophyta</taxon>
        <taxon>Tracheophyta</taxon>
        <taxon>Spermatophyta</taxon>
        <taxon>Magnoliopsida</taxon>
        <taxon>eudicotyledons</taxon>
        <taxon>Gunneridae</taxon>
        <taxon>Pentapetalae</taxon>
        <taxon>asterids</taxon>
        <taxon>campanulids</taxon>
        <taxon>Asterales</taxon>
        <taxon>Asteraceae</taxon>
        <taxon>Asteroideae</taxon>
        <taxon>Anthemideae</taxon>
        <taxon>Anthemidinae</taxon>
        <taxon>Tanacetum</taxon>
    </lineage>
</organism>
<dbReference type="EMBL" id="BQNB010009296">
    <property type="protein sequence ID" value="GJS61522.1"/>
    <property type="molecule type" value="Genomic_DNA"/>
</dbReference>